<feature type="transmembrane region" description="Helical" evidence="6">
    <location>
        <begin position="65"/>
        <end position="81"/>
    </location>
</feature>
<keyword evidence="3 6" id="KW-0812">Transmembrane</keyword>
<feature type="transmembrane region" description="Helical" evidence="6">
    <location>
        <begin position="173"/>
        <end position="193"/>
    </location>
</feature>
<feature type="transmembrane region" description="Helical" evidence="6">
    <location>
        <begin position="87"/>
        <end position="110"/>
    </location>
</feature>
<dbReference type="RefSeq" id="WP_147081068.1">
    <property type="nucleotide sequence ID" value="NZ_VOQR01000001.1"/>
</dbReference>
<dbReference type="Proteomes" id="UP000321250">
    <property type="component" value="Unassembled WGS sequence"/>
</dbReference>
<comment type="subcellular location">
    <subcellularLocation>
        <location evidence="1">Cell membrane</location>
        <topology evidence="1">Multi-pass membrane protein</topology>
    </subcellularLocation>
</comment>
<evidence type="ECO:0000256" key="3">
    <source>
        <dbReference type="ARBA" id="ARBA00022692"/>
    </source>
</evidence>
<evidence type="ECO:0000259" key="7">
    <source>
        <dbReference type="Pfam" id="PF00892"/>
    </source>
</evidence>
<evidence type="ECO:0000313" key="8">
    <source>
        <dbReference type="EMBL" id="TXC70627.1"/>
    </source>
</evidence>
<dbReference type="InterPro" id="IPR000620">
    <property type="entry name" value="EamA_dom"/>
</dbReference>
<evidence type="ECO:0000256" key="5">
    <source>
        <dbReference type="ARBA" id="ARBA00023136"/>
    </source>
</evidence>
<organism evidence="8 9">
    <name type="scientific">Sphingomonas ginsenosidivorax</name>
    <dbReference type="NCBI Taxonomy" id="862135"/>
    <lineage>
        <taxon>Bacteria</taxon>
        <taxon>Pseudomonadati</taxon>
        <taxon>Pseudomonadota</taxon>
        <taxon>Alphaproteobacteria</taxon>
        <taxon>Sphingomonadales</taxon>
        <taxon>Sphingomonadaceae</taxon>
        <taxon>Sphingomonas</taxon>
    </lineage>
</organism>
<dbReference type="EMBL" id="VOQR01000001">
    <property type="protein sequence ID" value="TXC70627.1"/>
    <property type="molecule type" value="Genomic_DNA"/>
</dbReference>
<gene>
    <name evidence="8" type="ORF">FSB78_06515</name>
</gene>
<keyword evidence="2" id="KW-1003">Cell membrane</keyword>
<keyword evidence="4 6" id="KW-1133">Transmembrane helix</keyword>
<dbReference type="InterPro" id="IPR051258">
    <property type="entry name" value="Diverse_Substrate_Transporter"/>
</dbReference>
<dbReference type="GO" id="GO:0005886">
    <property type="term" value="C:plasma membrane"/>
    <property type="evidence" value="ECO:0007669"/>
    <property type="project" value="UniProtKB-SubCell"/>
</dbReference>
<dbReference type="OrthoDB" id="111528at2"/>
<dbReference type="InterPro" id="IPR037185">
    <property type="entry name" value="EmrE-like"/>
</dbReference>
<dbReference type="PANTHER" id="PTHR42920:SF5">
    <property type="entry name" value="EAMA DOMAIN-CONTAINING PROTEIN"/>
    <property type="match status" value="1"/>
</dbReference>
<feature type="transmembrane region" description="Helical" evidence="6">
    <location>
        <begin position="35"/>
        <end position="53"/>
    </location>
</feature>
<dbReference type="PANTHER" id="PTHR42920">
    <property type="entry name" value="OS03G0707200 PROTEIN-RELATED"/>
    <property type="match status" value="1"/>
</dbReference>
<dbReference type="SUPFAM" id="SSF103481">
    <property type="entry name" value="Multidrug resistance efflux transporter EmrE"/>
    <property type="match status" value="2"/>
</dbReference>
<keyword evidence="5 6" id="KW-0472">Membrane</keyword>
<evidence type="ECO:0000313" key="9">
    <source>
        <dbReference type="Proteomes" id="UP000321250"/>
    </source>
</evidence>
<protein>
    <submittedName>
        <fullName evidence="8">DMT family transporter</fullName>
    </submittedName>
</protein>
<keyword evidence="9" id="KW-1185">Reference proteome</keyword>
<evidence type="ECO:0000256" key="4">
    <source>
        <dbReference type="ARBA" id="ARBA00022989"/>
    </source>
</evidence>
<accession>A0A5C6UCS5</accession>
<comment type="caution">
    <text evidence="8">The sequence shown here is derived from an EMBL/GenBank/DDBJ whole genome shotgun (WGS) entry which is preliminary data.</text>
</comment>
<feature type="transmembrane region" description="Helical" evidence="6">
    <location>
        <begin position="140"/>
        <end position="161"/>
    </location>
</feature>
<evidence type="ECO:0000256" key="1">
    <source>
        <dbReference type="ARBA" id="ARBA00004651"/>
    </source>
</evidence>
<reference evidence="8 9" key="1">
    <citation type="journal article" date="2013" name="Antonie Van Leeuwenhoek">
        <title>Sphingomonas ginsenosidivorax sp. nov., with the ability to transform ginsenosides.</title>
        <authorList>
            <person name="Jin X.F."/>
            <person name="Kim J.K."/>
            <person name="Liu Q.M."/>
            <person name="Kang M.S."/>
            <person name="He D."/>
            <person name="Jin F.X."/>
            <person name="Kim S.C."/>
            <person name="Im W.T."/>
        </authorList>
    </citation>
    <scope>NUCLEOTIDE SEQUENCE [LARGE SCALE GENOMIC DNA]</scope>
    <source>
        <strain evidence="8 9">KHI67</strain>
    </source>
</reference>
<feature type="transmembrane region" description="Helical" evidence="6">
    <location>
        <begin position="236"/>
        <end position="255"/>
    </location>
</feature>
<dbReference type="Pfam" id="PF00892">
    <property type="entry name" value="EamA"/>
    <property type="match status" value="2"/>
</dbReference>
<sequence length="300" mass="30383">MVRLPFVALILAGVFWGLGFPLGKLALRELEPSHMVLLRFAVASLVSLPFAFASAEARALFRSPPVVIAGVLYGVGFLIQFEGLAGVTVTLAALLVGAMPALIAVAARLWGEPVSRASWIGVIAATLGAALIAGKPGAAGTPIGIILSLASLLVFLGWLIVLKRVPVTRSAMAVPAVMLIVATAAILPVALLLHGPPPLALSPVAWSGIVGQGLLSTFVATAAWQYGASRLDSATAGVFINIEPLIGATLGIGLFGDPAGLPLLLGGVAIIFGSIIVVRGERSAPAATHAATATHGLSVD</sequence>
<feature type="transmembrane region" description="Helical" evidence="6">
    <location>
        <begin position="205"/>
        <end position="224"/>
    </location>
</feature>
<dbReference type="AlphaFoldDB" id="A0A5C6UCS5"/>
<feature type="transmembrane region" description="Helical" evidence="6">
    <location>
        <begin position="261"/>
        <end position="278"/>
    </location>
</feature>
<evidence type="ECO:0000256" key="6">
    <source>
        <dbReference type="SAM" id="Phobius"/>
    </source>
</evidence>
<proteinExistence type="predicted"/>
<feature type="domain" description="EamA" evidence="7">
    <location>
        <begin position="143"/>
        <end position="278"/>
    </location>
</feature>
<name>A0A5C6UCS5_9SPHN</name>
<feature type="transmembrane region" description="Helical" evidence="6">
    <location>
        <begin position="117"/>
        <end position="134"/>
    </location>
</feature>
<evidence type="ECO:0000256" key="2">
    <source>
        <dbReference type="ARBA" id="ARBA00022475"/>
    </source>
</evidence>
<feature type="domain" description="EamA" evidence="7">
    <location>
        <begin position="8"/>
        <end position="133"/>
    </location>
</feature>